<feature type="compositionally biased region" description="Basic and acidic residues" evidence="1">
    <location>
        <begin position="90"/>
        <end position="100"/>
    </location>
</feature>
<organism evidence="4 5">
    <name type="scientific">Phenylobacterium koreense</name>
    <dbReference type="NCBI Taxonomy" id="266125"/>
    <lineage>
        <taxon>Bacteria</taxon>
        <taxon>Pseudomonadati</taxon>
        <taxon>Pseudomonadota</taxon>
        <taxon>Alphaproteobacteria</taxon>
        <taxon>Caulobacterales</taxon>
        <taxon>Caulobacteraceae</taxon>
        <taxon>Phenylobacterium</taxon>
    </lineage>
</organism>
<name>A0ABV2ENQ8_9CAUL</name>
<evidence type="ECO:0000313" key="5">
    <source>
        <dbReference type="Proteomes" id="UP001549110"/>
    </source>
</evidence>
<gene>
    <name evidence="4" type="ORF">ABID41_003846</name>
</gene>
<accession>A0ABV2ENQ8</accession>
<dbReference type="RefSeq" id="WP_354298563.1">
    <property type="nucleotide sequence ID" value="NZ_JBEPLU010000005.1"/>
</dbReference>
<dbReference type="Proteomes" id="UP001549110">
    <property type="component" value="Unassembled WGS sequence"/>
</dbReference>
<sequence length="129" mass="14083">MRRVLILLALGAGLAAGGVALAGDHCDRPMRDWRPREAVEARAGKLGVEVHRIRTDDGCYKIYGRAGDGRRVEIEMDPVTLKVLETEYGDQERHEEGRGHHEGRRATPPAPSRSVPTNPLIGPATAVTK</sequence>
<proteinExistence type="predicted"/>
<dbReference type="EMBL" id="JBEPLU010000005">
    <property type="protein sequence ID" value="MET3528704.1"/>
    <property type="molecule type" value="Genomic_DNA"/>
</dbReference>
<evidence type="ECO:0000256" key="2">
    <source>
        <dbReference type="SAM" id="SignalP"/>
    </source>
</evidence>
<comment type="caution">
    <text evidence="4">The sequence shown here is derived from an EMBL/GenBank/DDBJ whole genome shotgun (WGS) entry which is preliminary data.</text>
</comment>
<dbReference type="InterPro" id="IPR025711">
    <property type="entry name" value="PepSY"/>
</dbReference>
<protein>
    <recommendedName>
        <fullName evidence="3">PepSY domain-containing protein</fullName>
    </recommendedName>
</protein>
<keyword evidence="2" id="KW-0732">Signal</keyword>
<evidence type="ECO:0000313" key="4">
    <source>
        <dbReference type="EMBL" id="MET3528704.1"/>
    </source>
</evidence>
<dbReference type="Pfam" id="PF13670">
    <property type="entry name" value="PepSY_2"/>
    <property type="match status" value="1"/>
</dbReference>
<feature type="signal peptide" evidence="2">
    <location>
        <begin position="1"/>
        <end position="22"/>
    </location>
</feature>
<feature type="domain" description="PepSY" evidence="3">
    <location>
        <begin position="8"/>
        <end position="86"/>
    </location>
</feature>
<feature type="region of interest" description="Disordered" evidence="1">
    <location>
        <begin position="86"/>
        <end position="129"/>
    </location>
</feature>
<evidence type="ECO:0000259" key="3">
    <source>
        <dbReference type="Pfam" id="PF13670"/>
    </source>
</evidence>
<reference evidence="4 5" key="1">
    <citation type="submission" date="2024-06" db="EMBL/GenBank/DDBJ databases">
        <title>Genomic Encyclopedia of Type Strains, Phase IV (KMG-IV): sequencing the most valuable type-strain genomes for metagenomic binning, comparative biology and taxonomic classification.</title>
        <authorList>
            <person name="Goeker M."/>
        </authorList>
    </citation>
    <scope>NUCLEOTIDE SEQUENCE [LARGE SCALE GENOMIC DNA]</scope>
    <source>
        <strain evidence="4 5">DSM 17809</strain>
    </source>
</reference>
<keyword evidence="5" id="KW-1185">Reference proteome</keyword>
<feature type="chain" id="PRO_5045571181" description="PepSY domain-containing protein" evidence="2">
    <location>
        <begin position="23"/>
        <end position="129"/>
    </location>
</feature>
<evidence type="ECO:0000256" key="1">
    <source>
        <dbReference type="SAM" id="MobiDB-lite"/>
    </source>
</evidence>